<organism evidence="2 3">
    <name type="scientific">Fictibacillus terranigra</name>
    <dbReference type="NCBI Taxonomy" id="3058424"/>
    <lineage>
        <taxon>Bacteria</taxon>
        <taxon>Bacillati</taxon>
        <taxon>Bacillota</taxon>
        <taxon>Bacilli</taxon>
        <taxon>Bacillales</taxon>
        <taxon>Fictibacillaceae</taxon>
        <taxon>Fictibacillus</taxon>
    </lineage>
</organism>
<feature type="compositionally biased region" description="Polar residues" evidence="1">
    <location>
        <begin position="19"/>
        <end position="29"/>
    </location>
</feature>
<evidence type="ECO:0000313" key="2">
    <source>
        <dbReference type="EMBL" id="MDN4073857.1"/>
    </source>
</evidence>
<dbReference type="EMBL" id="JAUHLN010000002">
    <property type="protein sequence ID" value="MDN4073857.1"/>
    <property type="molecule type" value="Genomic_DNA"/>
</dbReference>
<feature type="region of interest" description="Disordered" evidence="1">
    <location>
        <begin position="1"/>
        <end position="29"/>
    </location>
</feature>
<feature type="compositionally biased region" description="Basic and acidic residues" evidence="1">
    <location>
        <begin position="1"/>
        <end position="18"/>
    </location>
</feature>
<comment type="caution">
    <text evidence="2">The sequence shown here is derived from an EMBL/GenBank/DDBJ whole genome shotgun (WGS) entry which is preliminary data.</text>
</comment>
<gene>
    <name evidence="2" type="ORF">QYF49_12665</name>
</gene>
<dbReference type="RefSeq" id="WP_290399949.1">
    <property type="nucleotide sequence ID" value="NZ_JAUHLN010000002.1"/>
</dbReference>
<name>A0ABT8E7G4_9BACL</name>
<reference evidence="2" key="1">
    <citation type="submission" date="2023-06" db="EMBL/GenBank/DDBJ databases">
        <title>Draft Genome Sequences of Representative Paenibacillus Polymyxa, Bacillus cereus, Fictibacillus sp., and Brevibacillus agri Strains Isolated from Amazonian Dark Earth.</title>
        <authorList>
            <person name="Pellegrinetti T.A."/>
            <person name="Cunha I.C.M."/>
            <person name="Chaves M.G."/>
            <person name="Freitas A.S."/>
            <person name="Silva A.V.R."/>
            <person name="Tsai S.M."/>
            <person name="Mendes L.W."/>
        </authorList>
    </citation>
    <scope>NUCLEOTIDE SEQUENCE</scope>
    <source>
        <strain evidence="2">CENA-BCM004</strain>
    </source>
</reference>
<sequence>MNIREKLEQLKQNPEDVYSHSQSEGRFSKNYTNPVEVKYIPTEDVFQLRVFDMEGGEQLDSKKFHSVDEVMDDLNFE</sequence>
<accession>A0ABT8E7G4</accession>
<evidence type="ECO:0000313" key="3">
    <source>
        <dbReference type="Proteomes" id="UP001168694"/>
    </source>
</evidence>
<evidence type="ECO:0000256" key="1">
    <source>
        <dbReference type="SAM" id="MobiDB-lite"/>
    </source>
</evidence>
<keyword evidence="3" id="KW-1185">Reference proteome</keyword>
<protein>
    <submittedName>
        <fullName evidence="2">Uncharacterized protein</fullName>
    </submittedName>
</protein>
<dbReference type="Proteomes" id="UP001168694">
    <property type="component" value="Unassembled WGS sequence"/>
</dbReference>
<proteinExistence type="predicted"/>